<feature type="signal peptide" evidence="1">
    <location>
        <begin position="1"/>
        <end position="22"/>
    </location>
</feature>
<dbReference type="Gene3D" id="3.40.190.10">
    <property type="entry name" value="Periplasmic binding protein-like II"/>
    <property type="match status" value="1"/>
</dbReference>
<evidence type="ECO:0000259" key="2">
    <source>
        <dbReference type="Pfam" id="PF00497"/>
    </source>
</evidence>
<evidence type="ECO:0000313" key="4">
    <source>
        <dbReference type="Proteomes" id="UP000321103"/>
    </source>
</evidence>
<accession>A0A512IEJ0</accession>
<comment type="caution">
    <text evidence="3">The sequence shown here is derived from an EMBL/GenBank/DDBJ whole genome shotgun (WGS) entry which is preliminary data.</text>
</comment>
<gene>
    <name evidence="3" type="ORF">KTU01_22140</name>
</gene>
<dbReference type="SUPFAM" id="SSF53850">
    <property type="entry name" value="Periplasmic binding protein-like II"/>
    <property type="match status" value="1"/>
</dbReference>
<feature type="chain" id="PRO_5039379049" evidence="1">
    <location>
        <begin position="23"/>
        <end position="160"/>
    </location>
</feature>
<evidence type="ECO:0000256" key="1">
    <source>
        <dbReference type="SAM" id="SignalP"/>
    </source>
</evidence>
<protein>
    <submittedName>
        <fullName evidence="3">ABC transporter substrate-binding protein</fullName>
    </submittedName>
</protein>
<feature type="domain" description="Solute-binding protein family 3/N-terminal" evidence="2">
    <location>
        <begin position="41"/>
        <end position="122"/>
    </location>
</feature>
<dbReference type="AlphaFoldDB" id="A0A512IEJ0"/>
<dbReference type="Proteomes" id="UP000321103">
    <property type="component" value="Unassembled WGS sequence"/>
</dbReference>
<name>A0A512IEJ0_9MICC</name>
<evidence type="ECO:0000313" key="3">
    <source>
        <dbReference type="EMBL" id="GEO96091.1"/>
    </source>
</evidence>
<reference evidence="3 4" key="1">
    <citation type="submission" date="2019-07" db="EMBL/GenBank/DDBJ databases">
        <title>Whole genome shotgun sequence of Kocuria turfanensis NBRC 107627.</title>
        <authorList>
            <person name="Hosoyama A."/>
            <person name="Uohara A."/>
            <person name="Ohji S."/>
            <person name="Ichikawa N."/>
        </authorList>
    </citation>
    <scope>NUCLEOTIDE SEQUENCE [LARGE SCALE GENOMIC DNA]</scope>
    <source>
        <strain evidence="3 4">NBRC 107627</strain>
    </source>
</reference>
<dbReference type="Pfam" id="PF00497">
    <property type="entry name" value="SBP_bac_3"/>
    <property type="match status" value="1"/>
</dbReference>
<proteinExistence type="predicted"/>
<dbReference type="InterPro" id="IPR001638">
    <property type="entry name" value="Solute-binding_3/MltF_N"/>
</dbReference>
<keyword evidence="1" id="KW-0732">Signal</keyword>
<sequence length="160" mass="17281">MRSCRRALAVAALLAVLGSGCASGFPKDPEGTLDRVRGGELRAGVSESPPWTEVADSGRPSGVEVELVEEFADRIDAEVVWYPGAESHLIRSLEGGDLDVVVAGLTETSPWAKHAALTRPHTEIETWDGRTEKLVLATRLGENGFLAELETFLVEREEGR</sequence>
<dbReference type="PROSITE" id="PS51257">
    <property type="entry name" value="PROKAR_LIPOPROTEIN"/>
    <property type="match status" value="1"/>
</dbReference>
<keyword evidence="4" id="KW-1185">Reference proteome</keyword>
<organism evidence="3 4">
    <name type="scientific">Kocuria turfanensis</name>
    <dbReference type="NCBI Taxonomy" id="388357"/>
    <lineage>
        <taxon>Bacteria</taxon>
        <taxon>Bacillati</taxon>
        <taxon>Actinomycetota</taxon>
        <taxon>Actinomycetes</taxon>
        <taxon>Micrococcales</taxon>
        <taxon>Micrococcaceae</taxon>
        <taxon>Kocuria</taxon>
    </lineage>
</organism>
<dbReference type="STRING" id="388357.GCA_001580365_02683"/>
<dbReference type="EMBL" id="BJZS01000070">
    <property type="protein sequence ID" value="GEO96091.1"/>
    <property type="molecule type" value="Genomic_DNA"/>
</dbReference>